<dbReference type="Proteomes" id="UP000752171">
    <property type="component" value="Unassembled WGS sequence"/>
</dbReference>
<feature type="region of interest" description="Disordered" evidence="1">
    <location>
        <begin position="20"/>
        <end position="49"/>
    </location>
</feature>
<dbReference type="AlphaFoldDB" id="A0A8T2M4T0"/>
<proteinExistence type="predicted"/>
<accession>A0A8T2M4T0</accession>
<evidence type="ECO:0000313" key="2">
    <source>
        <dbReference type="EMBL" id="KAG9278164.1"/>
    </source>
</evidence>
<evidence type="ECO:0000256" key="1">
    <source>
        <dbReference type="SAM" id="MobiDB-lite"/>
    </source>
</evidence>
<dbReference type="EMBL" id="JAICCE010000004">
    <property type="protein sequence ID" value="KAG9278164.1"/>
    <property type="molecule type" value="Genomic_DNA"/>
</dbReference>
<name>A0A8T2M4T0_ASTMX</name>
<gene>
    <name evidence="2" type="ORF">AMEX_G5981</name>
</gene>
<reference evidence="2 3" key="1">
    <citation type="submission" date="2021-07" db="EMBL/GenBank/DDBJ databases">
        <authorList>
            <person name="Imarazene B."/>
            <person name="Zahm M."/>
            <person name="Klopp C."/>
            <person name="Cabau C."/>
            <person name="Beille S."/>
            <person name="Jouanno E."/>
            <person name="Castinel A."/>
            <person name="Lluch J."/>
            <person name="Gil L."/>
            <person name="Kuchtly C."/>
            <person name="Lopez Roques C."/>
            <person name="Donnadieu C."/>
            <person name="Parrinello H."/>
            <person name="Journot L."/>
            <person name="Du K."/>
            <person name="Schartl M."/>
            <person name="Retaux S."/>
            <person name="Guiguen Y."/>
        </authorList>
    </citation>
    <scope>NUCLEOTIDE SEQUENCE [LARGE SCALE GENOMIC DNA]</scope>
    <source>
        <strain evidence="2">Pach_M1</strain>
        <tissue evidence="2">Testis</tissue>
    </source>
</reference>
<protein>
    <submittedName>
        <fullName evidence="2">Uncharacterized protein</fullName>
    </submittedName>
</protein>
<feature type="compositionally biased region" description="Low complexity" evidence="1">
    <location>
        <begin position="30"/>
        <end position="48"/>
    </location>
</feature>
<sequence length="348" mass="38543">MTKKAWVADLLREALNGLEEAEGASSVATSSNEAPSSNEENSPSCSRPCTSRAAQAAQNAVQGEVARAFAPYQSGTRKRRLVLPAANPKWRVQLQSFTHNFFCLRGRKDCSVPSAFEKVNLSTAGLGFKKIHFPDRACDAQEFQNQLTKSFPKLQEGGGFELLRTSGMTRSKTLEIIPCPESGYTPLYLTTEAGVGSSILYVRPLQANLSMERISTPTSSGGPTIQCLYCKQFMRQASIPTHVDWKTEPDITKAVDIYRHQLLKAAESEEDLTIKLNMGHSPEDRERAILQFYKAPNINWARNLTVVLQGDAALGDGVKRFFFSRTISKLQFGFELNIGMLFIKTMMG</sequence>
<organism evidence="2 3">
    <name type="scientific">Astyanax mexicanus</name>
    <name type="common">Blind cave fish</name>
    <name type="synonym">Astyanax fasciatus mexicanus</name>
    <dbReference type="NCBI Taxonomy" id="7994"/>
    <lineage>
        <taxon>Eukaryota</taxon>
        <taxon>Metazoa</taxon>
        <taxon>Chordata</taxon>
        <taxon>Craniata</taxon>
        <taxon>Vertebrata</taxon>
        <taxon>Euteleostomi</taxon>
        <taxon>Actinopterygii</taxon>
        <taxon>Neopterygii</taxon>
        <taxon>Teleostei</taxon>
        <taxon>Ostariophysi</taxon>
        <taxon>Characiformes</taxon>
        <taxon>Characoidei</taxon>
        <taxon>Acestrorhamphidae</taxon>
        <taxon>Acestrorhamphinae</taxon>
        <taxon>Astyanax</taxon>
    </lineage>
</organism>
<comment type="caution">
    <text evidence="2">The sequence shown here is derived from an EMBL/GenBank/DDBJ whole genome shotgun (WGS) entry which is preliminary data.</text>
</comment>
<evidence type="ECO:0000313" key="3">
    <source>
        <dbReference type="Proteomes" id="UP000752171"/>
    </source>
</evidence>